<reference evidence="1" key="1">
    <citation type="submission" date="2018-05" db="EMBL/GenBank/DDBJ databases">
        <authorList>
            <person name="Lanie J.A."/>
            <person name="Ng W.-L."/>
            <person name="Kazmierczak K.M."/>
            <person name="Andrzejewski T.M."/>
            <person name="Davidsen T.M."/>
            <person name="Wayne K.J."/>
            <person name="Tettelin H."/>
            <person name="Glass J.I."/>
            <person name="Rusch D."/>
            <person name="Podicherti R."/>
            <person name="Tsui H.-C.T."/>
            <person name="Winkler M.E."/>
        </authorList>
    </citation>
    <scope>NUCLEOTIDE SEQUENCE</scope>
</reference>
<name>A0A382LBF3_9ZZZZ</name>
<proteinExistence type="predicted"/>
<evidence type="ECO:0000313" key="1">
    <source>
        <dbReference type="EMBL" id="SVC34168.1"/>
    </source>
</evidence>
<gene>
    <name evidence="1" type="ORF">METZ01_LOCUS287022</name>
</gene>
<dbReference type="EMBL" id="UINC01086060">
    <property type="protein sequence ID" value="SVC34168.1"/>
    <property type="molecule type" value="Genomic_DNA"/>
</dbReference>
<sequence length="49" mass="5369">MEQRKDGSNGHGQQKTQFSYCGRYACPGLPACFACLLPGTGEFSILWIT</sequence>
<dbReference type="AlphaFoldDB" id="A0A382LBF3"/>
<organism evidence="1">
    <name type="scientific">marine metagenome</name>
    <dbReference type="NCBI Taxonomy" id="408172"/>
    <lineage>
        <taxon>unclassified sequences</taxon>
        <taxon>metagenomes</taxon>
        <taxon>ecological metagenomes</taxon>
    </lineage>
</organism>
<protein>
    <submittedName>
        <fullName evidence="1">Uncharacterized protein</fullName>
    </submittedName>
</protein>
<accession>A0A382LBF3</accession>